<protein>
    <submittedName>
        <fullName evidence="1">Uncharacterized protein</fullName>
    </submittedName>
</protein>
<evidence type="ECO:0000313" key="1">
    <source>
        <dbReference type="EMBL" id="AOJ74324.1"/>
    </source>
</evidence>
<name>A0A1B4LAW5_9BURK</name>
<organism evidence="1 2">
    <name type="scientific">Burkholderia ubonensis</name>
    <dbReference type="NCBI Taxonomy" id="101571"/>
    <lineage>
        <taxon>Bacteria</taxon>
        <taxon>Pseudomonadati</taxon>
        <taxon>Pseudomonadota</taxon>
        <taxon>Betaproteobacteria</taxon>
        <taxon>Burkholderiales</taxon>
        <taxon>Burkholderiaceae</taxon>
        <taxon>Burkholderia</taxon>
        <taxon>Burkholderia cepacia complex</taxon>
    </lineage>
</organism>
<gene>
    <name evidence="1" type="ORF">WJ35_04020</name>
</gene>
<dbReference type="EMBL" id="CP013420">
    <property type="protein sequence ID" value="AOJ74324.1"/>
    <property type="molecule type" value="Genomic_DNA"/>
</dbReference>
<accession>A0A1B4LAW5</accession>
<proteinExistence type="predicted"/>
<dbReference type="RefSeq" id="WP_059461727.1">
    <property type="nucleotide sequence ID" value="NZ_CP013420.1"/>
</dbReference>
<dbReference type="AlphaFoldDB" id="A0A1B4LAW5"/>
<evidence type="ECO:0000313" key="2">
    <source>
        <dbReference type="Proteomes" id="UP000243680"/>
    </source>
</evidence>
<dbReference type="Proteomes" id="UP000243680">
    <property type="component" value="Chromosome 1"/>
</dbReference>
<sequence length="84" mass="10019">MPKPPLPSIQSPTARQLREIWRRYPDGHEVRTLIIEIVRMRKVIAEAEEYRQIVQTVWNEDTGGAHLVALYKLRRLLQDEERRT</sequence>
<reference evidence="1 2" key="1">
    <citation type="submission" date="2015-12" db="EMBL/GenBank/DDBJ databases">
        <title>Diversity of Burkholderia near neighbor genomes.</title>
        <authorList>
            <person name="Sahl J."/>
            <person name="Wagner D."/>
            <person name="Keim P."/>
        </authorList>
    </citation>
    <scope>NUCLEOTIDE SEQUENCE [LARGE SCALE GENOMIC DNA]</scope>
    <source>
        <strain evidence="1 2">MSMB0783</strain>
    </source>
</reference>